<dbReference type="AlphaFoldDB" id="A0A9N9RQR7"/>
<dbReference type="GO" id="GO:1990837">
    <property type="term" value="F:sequence-specific double-stranded DNA binding"/>
    <property type="evidence" value="ECO:0007669"/>
    <property type="project" value="TreeGrafter"/>
</dbReference>
<reference evidence="9" key="1">
    <citation type="submission" date="2022-01" db="EMBL/GenBank/DDBJ databases">
        <authorList>
            <person name="King R."/>
        </authorList>
    </citation>
    <scope>NUCLEOTIDE SEQUENCE</scope>
</reference>
<dbReference type="OrthoDB" id="6159439at2759"/>
<dbReference type="Proteomes" id="UP001153620">
    <property type="component" value="Chromosome 1"/>
</dbReference>
<dbReference type="GO" id="GO:0048812">
    <property type="term" value="P:neuron projection morphogenesis"/>
    <property type="evidence" value="ECO:0007669"/>
    <property type="project" value="TreeGrafter"/>
</dbReference>
<dbReference type="SMART" id="SM00389">
    <property type="entry name" value="HOX"/>
    <property type="match status" value="1"/>
</dbReference>
<dbReference type="InterPro" id="IPR020479">
    <property type="entry name" value="HD_metazoa"/>
</dbReference>
<dbReference type="PROSITE" id="PS00027">
    <property type="entry name" value="HOMEOBOX_1"/>
    <property type="match status" value="1"/>
</dbReference>
<accession>A0A9N9RQR7</accession>
<reference evidence="9" key="2">
    <citation type="submission" date="2022-10" db="EMBL/GenBank/DDBJ databases">
        <authorList>
            <consortium name="ENA_rothamsted_submissions"/>
            <consortium name="culmorum"/>
            <person name="King R."/>
        </authorList>
    </citation>
    <scope>NUCLEOTIDE SEQUENCE</scope>
</reference>
<feature type="domain" description="Homeobox" evidence="8">
    <location>
        <begin position="133"/>
        <end position="193"/>
    </location>
</feature>
<evidence type="ECO:0000313" key="10">
    <source>
        <dbReference type="Proteomes" id="UP001153620"/>
    </source>
</evidence>
<dbReference type="InterPro" id="IPR042768">
    <property type="entry name" value="MNX1/Ceh-12"/>
</dbReference>
<evidence type="ECO:0000256" key="6">
    <source>
        <dbReference type="RuleBase" id="RU000682"/>
    </source>
</evidence>
<dbReference type="InterPro" id="IPR001356">
    <property type="entry name" value="HD"/>
</dbReference>
<comment type="subcellular location">
    <subcellularLocation>
        <location evidence="1 5 6">Nucleus</location>
    </subcellularLocation>
</comment>
<feature type="region of interest" description="Disordered" evidence="7">
    <location>
        <begin position="190"/>
        <end position="249"/>
    </location>
</feature>
<dbReference type="EMBL" id="OU895877">
    <property type="protein sequence ID" value="CAG9800708.1"/>
    <property type="molecule type" value="Genomic_DNA"/>
</dbReference>
<feature type="compositionally biased region" description="Low complexity" evidence="7">
    <location>
        <begin position="202"/>
        <end position="219"/>
    </location>
</feature>
<keyword evidence="10" id="KW-1185">Reference proteome</keyword>
<evidence type="ECO:0000313" key="9">
    <source>
        <dbReference type="EMBL" id="CAG9800708.1"/>
    </source>
</evidence>
<dbReference type="PANTHER" id="PTHR24335:SF4">
    <property type="entry name" value="EXTRA-EXTRA"/>
    <property type="match status" value="1"/>
</dbReference>
<evidence type="ECO:0000256" key="2">
    <source>
        <dbReference type="ARBA" id="ARBA00023125"/>
    </source>
</evidence>
<evidence type="ECO:0000256" key="5">
    <source>
        <dbReference type="PROSITE-ProRule" id="PRU00108"/>
    </source>
</evidence>
<dbReference type="GO" id="GO:0007417">
    <property type="term" value="P:central nervous system development"/>
    <property type="evidence" value="ECO:0007669"/>
    <property type="project" value="TreeGrafter"/>
</dbReference>
<proteinExistence type="predicted"/>
<name>A0A9N9RQR7_9DIPT</name>
<dbReference type="GO" id="GO:0005634">
    <property type="term" value="C:nucleus"/>
    <property type="evidence" value="ECO:0007669"/>
    <property type="project" value="UniProtKB-SubCell"/>
</dbReference>
<evidence type="ECO:0000256" key="7">
    <source>
        <dbReference type="SAM" id="MobiDB-lite"/>
    </source>
</evidence>
<evidence type="ECO:0000259" key="8">
    <source>
        <dbReference type="PROSITE" id="PS50071"/>
    </source>
</evidence>
<keyword evidence="4 5" id="KW-0539">Nucleus</keyword>
<dbReference type="PROSITE" id="PS50071">
    <property type="entry name" value="HOMEOBOX_2"/>
    <property type="match status" value="1"/>
</dbReference>
<keyword evidence="3 5" id="KW-0371">Homeobox</keyword>
<dbReference type="SUPFAM" id="SSF46689">
    <property type="entry name" value="Homeodomain-like"/>
    <property type="match status" value="1"/>
</dbReference>
<dbReference type="PANTHER" id="PTHR24335">
    <property type="entry name" value="MOTOR NEURON AND PANCREAS HOMEOBOX PROTEIN"/>
    <property type="match status" value="1"/>
</dbReference>
<dbReference type="InterPro" id="IPR017970">
    <property type="entry name" value="Homeobox_CS"/>
</dbReference>
<organism evidence="9 10">
    <name type="scientific">Chironomus riparius</name>
    <dbReference type="NCBI Taxonomy" id="315576"/>
    <lineage>
        <taxon>Eukaryota</taxon>
        <taxon>Metazoa</taxon>
        <taxon>Ecdysozoa</taxon>
        <taxon>Arthropoda</taxon>
        <taxon>Hexapoda</taxon>
        <taxon>Insecta</taxon>
        <taxon>Pterygota</taxon>
        <taxon>Neoptera</taxon>
        <taxon>Endopterygota</taxon>
        <taxon>Diptera</taxon>
        <taxon>Nematocera</taxon>
        <taxon>Chironomoidea</taxon>
        <taxon>Chironomidae</taxon>
        <taxon>Chironominae</taxon>
        <taxon>Chironomus</taxon>
    </lineage>
</organism>
<sequence length="249" mass="28723">MKSEDLGDIPENIIYRNNIESKDKKGMKSSFLIESLLSNKCSKNDFEDENNCVSDSNSCNSSICSSPPISPGCENLENNINTSYSSPSQHLFPNMPPFMNFPHHYPNMEMFYHPRQFYYDGYDFNTGHHGLFGKTRRPRTAFTSQQLLELEKQFKQNKYLSRPKRYEVASNLLLTETQVKIWFQNRRMKFKRSKKPQKDSAKSSSNKSKDLNSSSTSSKNDLDSYKSVPLNIHPQHTFSHSHPFVPGLA</sequence>
<dbReference type="GO" id="GO:0000981">
    <property type="term" value="F:DNA-binding transcription factor activity, RNA polymerase II-specific"/>
    <property type="evidence" value="ECO:0007669"/>
    <property type="project" value="InterPro"/>
</dbReference>
<protein>
    <recommendedName>
        <fullName evidence="8">Homeobox domain-containing protein</fullName>
    </recommendedName>
</protein>
<dbReference type="Gene3D" id="1.10.10.60">
    <property type="entry name" value="Homeodomain-like"/>
    <property type="match status" value="1"/>
</dbReference>
<dbReference type="InterPro" id="IPR009057">
    <property type="entry name" value="Homeodomain-like_sf"/>
</dbReference>
<dbReference type="Pfam" id="PF00046">
    <property type="entry name" value="Homeodomain"/>
    <property type="match status" value="1"/>
</dbReference>
<keyword evidence="2 5" id="KW-0238">DNA-binding</keyword>
<gene>
    <name evidence="9" type="ORF">CHIRRI_LOCUS3647</name>
</gene>
<dbReference type="PRINTS" id="PR00024">
    <property type="entry name" value="HOMEOBOX"/>
</dbReference>
<evidence type="ECO:0000256" key="3">
    <source>
        <dbReference type="ARBA" id="ARBA00023155"/>
    </source>
</evidence>
<evidence type="ECO:0000256" key="4">
    <source>
        <dbReference type="ARBA" id="ARBA00023242"/>
    </source>
</evidence>
<evidence type="ECO:0000256" key="1">
    <source>
        <dbReference type="ARBA" id="ARBA00004123"/>
    </source>
</evidence>
<dbReference type="CDD" id="cd00086">
    <property type="entry name" value="homeodomain"/>
    <property type="match status" value="1"/>
</dbReference>
<feature type="DNA-binding region" description="Homeobox" evidence="5">
    <location>
        <begin position="135"/>
        <end position="194"/>
    </location>
</feature>